<dbReference type="EMBL" id="FQUX01000002">
    <property type="protein sequence ID" value="SHE93818.1"/>
    <property type="molecule type" value="Genomic_DNA"/>
</dbReference>
<name>A0A1M4XKC3_9FLAO</name>
<organism evidence="2 3">
    <name type="scientific">Arenibacter palladensis</name>
    <dbReference type="NCBI Taxonomy" id="237373"/>
    <lineage>
        <taxon>Bacteria</taxon>
        <taxon>Pseudomonadati</taxon>
        <taxon>Bacteroidota</taxon>
        <taxon>Flavobacteriia</taxon>
        <taxon>Flavobacteriales</taxon>
        <taxon>Flavobacteriaceae</taxon>
        <taxon>Arenibacter</taxon>
    </lineage>
</organism>
<proteinExistence type="predicted"/>
<evidence type="ECO:0000313" key="3">
    <source>
        <dbReference type="Proteomes" id="UP000184406"/>
    </source>
</evidence>
<feature type="domain" description="DUF4130" evidence="1">
    <location>
        <begin position="86"/>
        <end position="196"/>
    </location>
</feature>
<sequence>MENPKVLIYDGSFNGFLTTVFKIFEEKIPVADIQKNKEIQKGLFSEAITVFTQMDKARRVWNSIQNKSNAAIKSIYFAFLSETNGIELLLYQYIRSMYANPNESPVEGLSEIILKIQQLSRMVAREKHRIEAIANFKISQDQVYFSNVSPGFDVLPLISKYFRSKFHGQEFMVYDQKRKYAIYYNLYTVEIISLELSTYDCTGDLSQTNIKQLINNKIHSHSRYSGQRQLAIVSEKEAV</sequence>
<dbReference type="InterPro" id="IPR025404">
    <property type="entry name" value="DUF4130"/>
</dbReference>
<evidence type="ECO:0000313" key="2">
    <source>
        <dbReference type="EMBL" id="SHE93818.1"/>
    </source>
</evidence>
<dbReference type="AlphaFoldDB" id="A0A1M4XKC3"/>
<reference evidence="3" key="1">
    <citation type="submission" date="2016-11" db="EMBL/GenBank/DDBJ databases">
        <authorList>
            <person name="Varghese N."/>
            <person name="Submissions S."/>
        </authorList>
    </citation>
    <scope>NUCLEOTIDE SEQUENCE [LARGE SCALE GENOMIC DNA]</scope>
    <source>
        <strain evidence="3">DSM 17539</strain>
    </source>
</reference>
<dbReference type="Proteomes" id="UP000184406">
    <property type="component" value="Unassembled WGS sequence"/>
</dbReference>
<dbReference type="InterPro" id="IPR023875">
    <property type="entry name" value="DNA_repair_put"/>
</dbReference>
<evidence type="ECO:0000259" key="1">
    <source>
        <dbReference type="Pfam" id="PF13566"/>
    </source>
</evidence>
<dbReference type="NCBIfam" id="TIGR03915">
    <property type="entry name" value="SAM_7_link_chp"/>
    <property type="match status" value="1"/>
</dbReference>
<gene>
    <name evidence="2" type="ORF">SAMN03080594_102104</name>
</gene>
<dbReference type="OrthoDB" id="5290748at2"/>
<keyword evidence="3" id="KW-1185">Reference proteome</keyword>
<dbReference type="Pfam" id="PF13566">
    <property type="entry name" value="DUF4130"/>
    <property type="match status" value="1"/>
</dbReference>
<accession>A0A1M4XKC3</accession>
<protein>
    <submittedName>
        <fullName evidence="2">Probable DNA metabolism protein</fullName>
    </submittedName>
</protein>
<dbReference type="RefSeq" id="WP_072860980.1">
    <property type="nucleotide sequence ID" value="NZ_FQUX01000002.1"/>
</dbReference>